<dbReference type="Pfam" id="PF13549">
    <property type="entry name" value="ATP-grasp_5"/>
    <property type="match status" value="1"/>
</dbReference>
<gene>
    <name evidence="2" type="ORF">CCMP2556_LOCUS30058</name>
</gene>
<dbReference type="Gene3D" id="3.40.630.30">
    <property type="match status" value="1"/>
</dbReference>
<dbReference type="Pfam" id="PF00583">
    <property type="entry name" value="Acetyltransf_1"/>
    <property type="match status" value="1"/>
</dbReference>
<feature type="domain" description="N-acetyltransferase" evidence="1">
    <location>
        <begin position="189"/>
        <end position="262"/>
    </location>
</feature>
<protein>
    <recommendedName>
        <fullName evidence="1">N-acetyltransferase domain-containing protein</fullName>
    </recommendedName>
</protein>
<dbReference type="EMBL" id="CAXAMN010021584">
    <property type="protein sequence ID" value="CAK9061114.1"/>
    <property type="molecule type" value="Genomic_DNA"/>
</dbReference>
<comment type="caution">
    <text evidence="2">The sequence shown here is derived from an EMBL/GenBank/DDBJ whole genome shotgun (WGS) entry which is preliminary data.</text>
</comment>
<reference evidence="2 3" key="1">
    <citation type="submission" date="2024-02" db="EMBL/GenBank/DDBJ databases">
        <authorList>
            <person name="Chen Y."/>
            <person name="Shah S."/>
            <person name="Dougan E. K."/>
            <person name="Thang M."/>
            <person name="Chan C."/>
        </authorList>
    </citation>
    <scope>NUCLEOTIDE SEQUENCE [LARGE SCALE GENOMIC DNA]</scope>
</reference>
<dbReference type="SUPFAM" id="SSF55729">
    <property type="entry name" value="Acyl-CoA N-acyltransferases (Nat)"/>
    <property type="match status" value="1"/>
</dbReference>
<proteinExistence type="predicted"/>
<evidence type="ECO:0000313" key="2">
    <source>
        <dbReference type="EMBL" id="CAK9061114.1"/>
    </source>
</evidence>
<dbReference type="Proteomes" id="UP001642484">
    <property type="component" value="Unassembled WGS sequence"/>
</dbReference>
<dbReference type="InterPro" id="IPR016181">
    <property type="entry name" value="Acyl_CoA_acyltransferase"/>
</dbReference>
<accession>A0ABP0NE94</accession>
<keyword evidence="3" id="KW-1185">Reference proteome</keyword>
<evidence type="ECO:0000259" key="1">
    <source>
        <dbReference type="Pfam" id="PF00583"/>
    </source>
</evidence>
<dbReference type="Gene3D" id="3.30.470.20">
    <property type="entry name" value="ATP-grasp fold, B domain"/>
    <property type="match status" value="1"/>
</dbReference>
<evidence type="ECO:0000313" key="3">
    <source>
        <dbReference type="Proteomes" id="UP001642484"/>
    </source>
</evidence>
<organism evidence="2 3">
    <name type="scientific">Durusdinium trenchii</name>
    <dbReference type="NCBI Taxonomy" id="1381693"/>
    <lineage>
        <taxon>Eukaryota</taxon>
        <taxon>Sar</taxon>
        <taxon>Alveolata</taxon>
        <taxon>Dinophyceae</taxon>
        <taxon>Suessiales</taxon>
        <taxon>Symbiodiniaceae</taxon>
        <taxon>Durusdinium</taxon>
    </lineage>
</organism>
<dbReference type="InterPro" id="IPR000182">
    <property type="entry name" value="GNAT_dom"/>
</dbReference>
<name>A0ABP0NE94_9DINO</name>
<sequence>MGAVDLDQLIQIMVRFSVLLLDLPEIKELCLVRWRLECDINPLIASSESILSLDARVLLHDRDVETRDLPQPSIRPYPHHYVNVIDLDDASKVKLRPILPEDEGVRRLAVLVFAARNAFSGAFIDPWCHGVGMMRSFYARASWPEGCKPATMPNEAENEVCSLDRQHLIRTCFVDFDRSIVLVAEGVTVNDGEKCIMGAGRISREEMSDDVTFSLQVLPSCRKKGLGSKIMKRLIELAGLEGAACIKADVFSENRRALRFLEVRA</sequence>
<dbReference type="CDD" id="cd04301">
    <property type="entry name" value="NAT_SF"/>
    <property type="match status" value="1"/>
</dbReference>